<sequence length="194" mass="22436">MNDVEQHPLEPFLPEGARLLMLGSFPPSRKRWCMDFFYPNFINDMWRIFGLVFFGDKERFVDTMAGKFRREDIVRFLTERGIALYDTACAVRRTKNTASDKDLEVVTATDLNALLRRIPECVAVVTTGQKATDVFTTHFGMKQPKVGTSEPFTFDGRDMRLYRMPSSSRAYPMKVERKAAFYDNMFLELGIKSL</sequence>
<evidence type="ECO:0000313" key="1">
    <source>
        <dbReference type="EMBL" id="MBM6673515.1"/>
    </source>
</evidence>
<dbReference type="SUPFAM" id="SSF52141">
    <property type="entry name" value="Uracil-DNA glycosylase-like"/>
    <property type="match status" value="1"/>
</dbReference>
<organism evidence="1 2">
    <name type="scientific">Marseilla massiliensis</name>
    <dbReference type="NCBI Taxonomy" id="1841864"/>
    <lineage>
        <taxon>Bacteria</taxon>
        <taxon>Pseudomonadati</taxon>
        <taxon>Bacteroidota</taxon>
        <taxon>Bacteroidia</taxon>
        <taxon>Bacteroidales</taxon>
        <taxon>Prevotellaceae</taxon>
        <taxon>Marseilla</taxon>
    </lineage>
</organism>
<keyword evidence="2" id="KW-1185">Reference proteome</keyword>
<accession>A0A938WUK5</accession>
<dbReference type="Proteomes" id="UP000706891">
    <property type="component" value="Unassembled WGS sequence"/>
</dbReference>
<dbReference type="InterPro" id="IPR036895">
    <property type="entry name" value="Uracil-DNA_glycosylase-like_sf"/>
</dbReference>
<comment type="caution">
    <text evidence="1">The sequence shown here is derived from an EMBL/GenBank/DDBJ whole genome shotgun (WGS) entry which is preliminary data.</text>
</comment>
<proteinExistence type="predicted"/>
<dbReference type="Gene3D" id="3.40.470.10">
    <property type="entry name" value="Uracil-DNA glycosylase-like domain"/>
    <property type="match status" value="1"/>
</dbReference>
<dbReference type="CDD" id="cd10032">
    <property type="entry name" value="UDG-F6_HDG"/>
    <property type="match status" value="1"/>
</dbReference>
<gene>
    <name evidence="1" type="ORF">H6A34_06465</name>
</gene>
<protein>
    <submittedName>
        <fullName evidence="1">Uracil-DNA glycosylase family protein</fullName>
    </submittedName>
</protein>
<dbReference type="AlphaFoldDB" id="A0A938WUK5"/>
<reference evidence="1" key="2">
    <citation type="journal article" date="2021" name="Sci. Rep.">
        <title>The distribution of antibiotic resistance genes in chicken gut microbiota commensals.</title>
        <authorList>
            <person name="Juricova H."/>
            <person name="Matiasovicova J."/>
            <person name="Kubasova T."/>
            <person name="Cejkova D."/>
            <person name="Rychlik I."/>
        </authorList>
    </citation>
    <scope>NUCLEOTIDE SEQUENCE</scope>
    <source>
        <strain evidence="1">An824</strain>
    </source>
</reference>
<evidence type="ECO:0000313" key="2">
    <source>
        <dbReference type="Proteomes" id="UP000706891"/>
    </source>
</evidence>
<dbReference type="EMBL" id="JACJJG010000025">
    <property type="protein sequence ID" value="MBM6673515.1"/>
    <property type="molecule type" value="Genomic_DNA"/>
</dbReference>
<name>A0A938WUK5_9BACT</name>
<reference evidence="1" key="1">
    <citation type="submission" date="2020-08" db="EMBL/GenBank/DDBJ databases">
        <authorList>
            <person name="Cejkova D."/>
            <person name="Kubasova T."/>
            <person name="Jahodarova E."/>
            <person name="Rychlik I."/>
        </authorList>
    </citation>
    <scope>NUCLEOTIDE SEQUENCE</scope>
    <source>
        <strain evidence="1">An824</strain>
    </source>
</reference>
<dbReference type="RefSeq" id="WP_205104264.1">
    <property type="nucleotide sequence ID" value="NZ_JACJJG010000025.1"/>
</dbReference>